<proteinExistence type="predicted"/>
<dbReference type="EMBL" id="JAGEUA010000006">
    <property type="protein sequence ID" value="KAL0973660.1"/>
    <property type="molecule type" value="Genomic_DNA"/>
</dbReference>
<organism evidence="1 2">
    <name type="scientific">Umbra pygmaea</name>
    <name type="common">Eastern mudminnow</name>
    <dbReference type="NCBI Taxonomy" id="75934"/>
    <lineage>
        <taxon>Eukaryota</taxon>
        <taxon>Metazoa</taxon>
        <taxon>Chordata</taxon>
        <taxon>Craniata</taxon>
        <taxon>Vertebrata</taxon>
        <taxon>Euteleostomi</taxon>
        <taxon>Actinopterygii</taxon>
        <taxon>Neopterygii</taxon>
        <taxon>Teleostei</taxon>
        <taxon>Protacanthopterygii</taxon>
        <taxon>Esociformes</taxon>
        <taxon>Umbridae</taxon>
        <taxon>Umbra</taxon>
    </lineage>
</organism>
<evidence type="ECO:0000313" key="1">
    <source>
        <dbReference type="EMBL" id="KAL0973660.1"/>
    </source>
</evidence>
<protein>
    <submittedName>
        <fullName evidence="1">Uncharacterized protein</fullName>
    </submittedName>
</protein>
<dbReference type="Proteomes" id="UP001557470">
    <property type="component" value="Unassembled WGS sequence"/>
</dbReference>
<evidence type="ECO:0000313" key="2">
    <source>
        <dbReference type="Proteomes" id="UP001557470"/>
    </source>
</evidence>
<name>A0ABD0WJE1_UMBPY</name>
<sequence>MSHSNCWFFKQLFFCPQKNQDKPLTLSSKKNWGKGNWGGCGDTEPELSDYISLSLSLTPSLLSLFIPPSVFYHLLSRALS</sequence>
<dbReference type="AlphaFoldDB" id="A0ABD0WJE1"/>
<accession>A0ABD0WJE1</accession>
<gene>
    <name evidence="1" type="ORF">UPYG_G00208010</name>
</gene>
<comment type="caution">
    <text evidence="1">The sequence shown here is derived from an EMBL/GenBank/DDBJ whole genome shotgun (WGS) entry which is preliminary data.</text>
</comment>
<reference evidence="1 2" key="1">
    <citation type="submission" date="2024-06" db="EMBL/GenBank/DDBJ databases">
        <authorList>
            <person name="Pan Q."/>
            <person name="Wen M."/>
            <person name="Jouanno E."/>
            <person name="Zahm M."/>
            <person name="Klopp C."/>
            <person name="Cabau C."/>
            <person name="Louis A."/>
            <person name="Berthelot C."/>
            <person name="Parey E."/>
            <person name="Roest Crollius H."/>
            <person name="Montfort J."/>
            <person name="Robinson-Rechavi M."/>
            <person name="Bouchez O."/>
            <person name="Lampietro C."/>
            <person name="Lopez Roques C."/>
            <person name="Donnadieu C."/>
            <person name="Postlethwait J."/>
            <person name="Bobe J."/>
            <person name="Verreycken H."/>
            <person name="Guiguen Y."/>
        </authorList>
    </citation>
    <scope>NUCLEOTIDE SEQUENCE [LARGE SCALE GENOMIC DNA]</scope>
    <source>
        <strain evidence="1">Up_M1</strain>
        <tissue evidence="1">Testis</tissue>
    </source>
</reference>
<keyword evidence="2" id="KW-1185">Reference proteome</keyword>